<name>A0A2U9IDQ7_9CREN</name>
<dbReference type="InterPro" id="IPR002716">
    <property type="entry name" value="PIN_dom"/>
</dbReference>
<dbReference type="Gene3D" id="3.40.50.1010">
    <property type="entry name" value="5'-nuclease"/>
    <property type="match status" value="1"/>
</dbReference>
<dbReference type="Proteomes" id="UP000248044">
    <property type="component" value="Chromosome"/>
</dbReference>
<dbReference type="GeneID" id="36831518"/>
<dbReference type="OrthoDB" id="42688at2157"/>
<dbReference type="AlphaFoldDB" id="A0A2U9IDQ7"/>
<protein>
    <submittedName>
        <fullName evidence="2">PIN domain nuclease</fullName>
    </submittedName>
</protein>
<feature type="domain" description="PIN" evidence="1">
    <location>
        <begin position="3"/>
        <end position="117"/>
    </location>
</feature>
<dbReference type="RefSeq" id="WP_110269955.1">
    <property type="nucleotide sequence ID" value="NZ_CP029289.2"/>
</dbReference>
<dbReference type="SUPFAM" id="SSF88723">
    <property type="entry name" value="PIN domain-like"/>
    <property type="match status" value="1"/>
</dbReference>
<evidence type="ECO:0000259" key="1">
    <source>
        <dbReference type="Pfam" id="PF01850"/>
    </source>
</evidence>
<proteinExistence type="predicted"/>
<dbReference type="InterPro" id="IPR029060">
    <property type="entry name" value="PIN-like_dom_sf"/>
</dbReference>
<sequence>MKVVADTGVLVEVLEDSKLGEKFIQLVNSGKLEPIITNLTLIELTYIVCRKYGIDKARELVKKLLDSGYFEIVNALDFADEIVEIKCNNSLSIIDASAIATAKGLGISALFKMEKELKDKNLNNLIFIDNIDDI</sequence>
<accession>A0A2U9IDQ7</accession>
<dbReference type="EMBL" id="CP029289">
    <property type="protein sequence ID" value="AWR94074.1"/>
    <property type="molecule type" value="Genomic_DNA"/>
</dbReference>
<dbReference type="KEGG" id="abri:DFR85_05140"/>
<keyword evidence="3" id="KW-1185">Reference proteome</keyword>
<organism evidence="2 3">
    <name type="scientific">Acidianus brierleyi</name>
    <dbReference type="NCBI Taxonomy" id="41673"/>
    <lineage>
        <taxon>Archaea</taxon>
        <taxon>Thermoproteota</taxon>
        <taxon>Thermoprotei</taxon>
        <taxon>Sulfolobales</taxon>
        <taxon>Sulfolobaceae</taxon>
        <taxon>Acidianus</taxon>
    </lineage>
</organism>
<reference evidence="2 3" key="1">
    <citation type="submission" date="2018-05" db="EMBL/GenBank/DDBJ databases">
        <title>Complete Genome Sequences of Extremely Thermoacidophilic, Metal-Mobilizing Type-Strain Members of the Archaeal Family Sulfolobaceae: Acidianus brierleyi DSM-1651T, Acidianus sulfidivorans DSM-18786T, Metallosphaera hakonensis DSM-7519T, and Metallosphaera prunae DSM-10039T.</title>
        <authorList>
            <person name="Counts J.A."/>
            <person name="Kelly R.M."/>
        </authorList>
    </citation>
    <scope>NUCLEOTIDE SEQUENCE [LARGE SCALE GENOMIC DNA]</scope>
    <source>
        <strain evidence="2 3">DSM 1651</strain>
    </source>
</reference>
<evidence type="ECO:0000313" key="2">
    <source>
        <dbReference type="EMBL" id="AWR94074.1"/>
    </source>
</evidence>
<evidence type="ECO:0000313" key="3">
    <source>
        <dbReference type="Proteomes" id="UP000248044"/>
    </source>
</evidence>
<dbReference type="Pfam" id="PF01850">
    <property type="entry name" value="PIN"/>
    <property type="match status" value="1"/>
</dbReference>
<gene>
    <name evidence="2" type="ORF">DFR85_05140</name>
</gene>